<dbReference type="AlphaFoldDB" id="A0A974PU95"/>
<dbReference type="SUPFAM" id="SSF53756">
    <property type="entry name" value="UDP-Glycosyltransferase/glycogen phosphorylase"/>
    <property type="match status" value="1"/>
</dbReference>
<accession>A0A974PU95</accession>
<dbReference type="GO" id="GO:0016757">
    <property type="term" value="F:glycosyltransferase activity"/>
    <property type="evidence" value="ECO:0007669"/>
    <property type="project" value="InterPro"/>
</dbReference>
<organism evidence="3 4">
    <name type="scientific">Xanthobacter dioxanivorans</name>
    <dbReference type="NCBI Taxonomy" id="2528964"/>
    <lineage>
        <taxon>Bacteria</taxon>
        <taxon>Pseudomonadati</taxon>
        <taxon>Pseudomonadota</taxon>
        <taxon>Alphaproteobacteria</taxon>
        <taxon>Hyphomicrobiales</taxon>
        <taxon>Xanthobacteraceae</taxon>
        <taxon>Xanthobacter</taxon>
    </lineage>
</organism>
<feature type="domain" description="Glycosyl transferase family 1" evidence="1">
    <location>
        <begin position="216"/>
        <end position="378"/>
    </location>
</feature>
<evidence type="ECO:0000259" key="1">
    <source>
        <dbReference type="Pfam" id="PF00534"/>
    </source>
</evidence>
<dbReference type="InterPro" id="IPR028098">
    <property type="entry name" value="Glyco_trans_4-like_N"/>
</dbReference>
<protein>
    <submittedName>
        <fullName evidence="3">Glycosyltransferase family 4 protein</fullName>
    </submittedName>
</protein>
<gene>
    <name evidence="3" type="ORF">EZH22_23585</name>
</gene>
<dbReference type="Proteomes" id="UP000596427">
    <property type="component" value="Chromosome"/>
</dbReference>
<evidence type="ECO:0000313" key="3">
    <source>
        <dbReference type="EMBL" id="QRG09810.1"/>
    </source>
</evidence>
<dbReference type="KEGG" id="xdi:EZH22_23585"/>
<proteinExistence type="predicted"/>
<evidence type="ECO:0000313" key="4">
    <source>
        <dbReference type="Proteomes" id="UP000596427"/>
    </source>
</evidence>
<sequence length="409" mass="43527">MAGFSPLAPIQTGDRLLSHLPSEASVLFVDQAGELGGAELSLLDIVRLRPRPSSVVLFAEGPFRSRLAEVGVPVVVIPFDGSRRITRGSGVGDALLAAPDLARVILTLAGRARKSDLIYANTQKAFIIAACAAILVRRPLIWHLRDILTSDHFAGAMRTMAVGLANRTAACIIANSQATANAFYVAGGTADVRVIHNGIDCTPFDSIDADQARTSLRAELGLMDQRIVGVFSRLAEWKGQHVLIDALRALPNLHAILVGGALFEEHAYEEKLRHQVNALGLSGRCHFLGFRSDVPRLMKAVDVVVHTSIAPEPFGRVVVEGMLAGRPVVATRAGGVSEIINDGETGFLVTPGSVDELASTIGRLVASRDLSRTIGEASQLAARQRFSLAGSVAAINAVIDETSRPRKHT</sequence>
<keyword evidence="4" id="KW-1185">Reference proteome</keyword>
<dbReference type="PANTHER" id="PTHR12526:SF627">
    <property type="entry name" value="D-RHAMNOSYLTRANSFERASE WBPZ"/>
    <property type="match status" value="1"/>
</dbReference>
<dbReference type="Gene3D" id="3.40.50.2000">
    <property type="entry name" value="Glycogen Phosphorylase B"/>
    <property type="match status" value="2"/>
</dbReference>
<reference evidence="3 4" key="1">
    <citation type="submission" date="2020-10" db="EMBL/GenBank/DDBJ databases">
        <title>Degradation of 1,4-Dioxane by Xanthobacter sp. YN2, via a Novel Group-2 Soluble Di-Iron Monooxygenase.</title>
        <authorList>
            <person name="Ma F."/>
            <person name="Wang Y."/>
            <person name="Yang J."/>
            <person name="Guo H."/>
            <person name="Su D."/>
            <person name="Yu L."/>
        </authorList>
    </citation>
    <scope>NUCLEOTIDE SEQUENCE [LARGE SCALE GENOMIC DNA]</scope>
    <source>
        <strain evidence="3 4">YN2</strain>
    </source>
</reference>
<dbReference type="EMBL" id="CP063362">
    <property type="protein sequence ID" value="QRG09810.1"/>
    <property type="molecule type" value="Genomic_DNA"/>
</dbReference>
<dbReference type="PANTHER" id="PTHR12526">
    <property type="entry name" value="GLYCOSYLTRANSFERASE"/>
    <property type="match status" value="1"/>
</dbReference>
<name>A0A974PU95_9HYPH</name>
<dbReference type="CDD" id="cd03801">
    <property type="entry name" value="GT4_PimA-like"/>
    <property type="match status" value="1"/>
</dbReference>
<dbReference type="InterPro" id="IPR001296">
    <property type="entry name" value="Glyco_trans_1"/>
</dbReference>
<evidence type="ECO:0000259" key="2">
    <source>
        <dbReference type="Pfam" id="PF13579"/>
    </source>
</evidence>
<dbReference type="Pfam" id="PF00534">
    <property type="entry name" value="Glycos_transf_1"/>
    <property type="match status" value="1"/>
</dbReference>
<feature type="domain" description="Glycosyltransferase subfamily 4-like N-terminal" evidence="2">
    <location>
        <begin position="54"/>
        <end position="198"/>
    </location>
</feature>
<dbReference type="Pfam" id="PF13579">
    <property type="entry name" value="Glyco_trans_4_4"/>
    <property type="match status" value="1"/>
</dbReference>